<evidence type="ECO:0000256" key="1">
    <source>
        <dbReference type="SAM" id="SignalP"/>
    </source>
</evidence>
<dbReference type="Proteomes" id="UP001165413">
    <property type="component" value="Unassembled WGS sequence"/>
</dbReference>
<keyword evidence="1" id="KW-0732">Signal</keyword>
<evidence type="ECO:0000313" key="2">
    <source>
        <dbReference type="EMBL" id="MCP3429314.1"/>
    </source>
</evidence>
<proteinExistence type="predicted"/>
<reference evidence="2" key="1">
    <citation type="submission" date="2022-07" db="EMBL/GenBank/DDBJ databases">
        <title>Characterization of the Novel Bacterium Alteromonas immobilis LMIT006 and Alteromonas gregis LMIT007.</title>
        <authorList>
            <person name="Lin X."/>
        </authorList>
    </citation>
    <scope>NUCLEOTIDE SEQUENCE</scope>
    <source>
        <strain evidence="2">LMIT007</strain>
    </source>
</reference>
<feature type="signal peptide" evidence="1">
    <location>
        <begin position="1"/>
        <end position="20"/>
    </location>
</feature>
<name>A0AA41X660_9ALTE</name>
<dbReference type="AlphaFoldDB" id="A0AA41X660"/>
<sequence length="108" mass="11607">MFTKMIIATTLLSSATFASAVQAEQKVPLNQFVDSLVQQTVSITTQDLAYAVQSDVAQTAYNFNLDGTPTISTNIEMVDLASTVEINSEIKSQTLVLNVDNKASTTAE</sequence>
<protein>
    <submittedName>
        <fullName evidence="2">Uncharacterized protein</fullName>
    </submittedName>
</protein>
<accession>A0AA41X660</accession>
<comment type="caution">
    <text evidence="2">The sequence shown here is derived from an EMBL/GenBank/DDBJ whole genome shotgun (WGS) entry which is preliminary data.</text>
</comment>
<dbReference type="EMBL" id="JANATA010000019">
    <property type="protein sequence ID" value="MCP3429314.1"/>
    <property type="molecule type" value="Genomic_DNA"/>
</dbReference>
<keyword evidence="3" id="KW-1185">Reference proteome</keyword>
<feature type="chain" id="PRO_5041240320" evidence="1">
    <location>
        <begin position="21"/>
        <end position="108"/>
    </location>
</feature>
<dbReference type="RefSeq" id="WP_254101491.1">
    <property type="nucleotide sequence ID" value="NZ_JANATA010000019.1"/>
</dbReference>
<gene>
    <name evidence="2" type="ORF">NLF92_10190</name>
</gene>
<organism evidence="2 3">
    <name type="scientific">Opacimonas viscosa</name>
    <dbReference type="NCBI Taxonomy" id="2961944"/>
    <lineage>
        <taxon>Bacteria</taxon>
        <taxon>Pseudomonadati</taxon>
        <taxon>Pseudomonadota</taxon>
        <taxon>Gammaproteobacteria</taxon>
        <taxon>Alteromonadales</taxon>
        <taxon>Alteromonadaceae</taxon>
        <taxon>Opacimonas</taxon>
    </lineage>
</organism>
<evidence type="ECO:0000313" key="3">
    <source>
        <dbReference type="Proteomes" id="UP001165413"/>
    </source>
</evidence>